<dbReference type="SUPFAM" id="SSF100910">
    <property type="entry name" value="Chemosensory protein Csp2"/>
    <property type="match status" value="1"/>
</dbReference>
<dbReference type="InterPro" id="IPR005055">
    <property type="entry name" value="A10/PebIII"/>
</dbReference>
<dbReference type="Gene3D" id="1.10.2080.10">
    <property type="entry name" value="Insect odorant-binding protein A10/Ejaculatory bulb-specific protein 3"/>
    <property type="match status" value="1"/>
</dbReference>
<reference evidence="3" key="1">
    <citation type="submission" date="2025-08" db="UniProtKB">
        <authorList>
            <consortium name="RefSeq"/>
        </authorList>
    </citation>
    <scope>IDENTIFICATION</scope>
    <source>
        <tissue evidence="3">Thorax and Abdomen</tissue>
    </source>
</reference>
<sequence>MKGGVIFLTLFTFVFANNYSSKYDNVDVDRILSNDRILTNYIRCLMEEGPCTAEGRELKKTLPDALSSECSKCNEKQKSTAEKVIEHLRVKRPRDWDKLTAKYDPRGEYKKRYEASIAAKKA</sequence>
<dbReference type="OrthoDB" id="6344725at2759"/>
<feature type="signal peptide" evidence="1">
    <location>
        <begin position="1"/>
        <end position="16"/>
    </location>
</feature>
<organism evidence="3">
    <name type="scientific">Neodiprion lecontei</name>
    <name type="common">Redheaded pine sawfly</name>
    <dbReference type="NCBI Taxonomy" id="441921"/>
    <lineage>
        <taxon>Eukaryota</taxon>
        <taxon>Metazoa</taxon>
        <taxon>Ecdysozoa</taxon>
        <taxon>Arthropoda</taxon>
        <taxon>Hexapoda</taxon>
        <taxon>Insecta</taxon>
        <taxon>Pterygota</taxon>
        <taxon>Neoptera</taxon>
        <taxon>Endopterygota</taxon>
        <taxon>Hymenoptera</taxon>
        <taxon>Tenthredinoidea</taxon>
        <taxon>Diprionidae</taxon>
        <taxon>Diprioninae</taxon>
        <taxon>Neodiprion</taxon>
    </lineage>
</organism>
<dbReference type="InterPro" id="IPR036682">
    <property type="entry name" value="OS_D_A10/PebIII_sf"/>
</dbReference>
<accession>A0A6J0C226</accession>
<dbReference type="KEGG" id="nlo:107224871"/>
<dbReference type="PANTHER" id="PTHR11257:SF13">
    <property type="entry name" value="GEO07322P1"/>
    <property type="match status" value="1"/>
</dbReference>
<evidence type="ECO:0000313" key="3">
    <source>
        <dbReference type="RefSeq" id="XP_015520587.1"/>
    </source>
</evidence>
<evidence type="ECO:0000256" key="1">
    <source>
        <dbReference type="SAM" id="SignalP"/>
    </source>
</evidence>
<name>A0A6J0C226_NEOLC</name>
<dbReference type="GeneID" id="107224871"/>
<dbReference type="Pfam" id="PF03392">
    <property type="entry name" value="OS-D"/>
    <property type="match status" value="1"/>
</dbReference>
<keyword evidence="2" id="KW-1185">Reference proteome</keyword>
<dbReference type="AlphaFoldDB" id="A0A6J0C226"/>
<proteinExistence type="predicted"/>
<keyword evidence="1" id="KW-0732">Signal</keyword>
<protein>
    <submittedName>
        <fullName evidence="3">Ejaculatory bulb-specific protein 3</fullName>
    </submittedName>
</protein>
<gene>
    <name evidence="3" type="primary">LOC107224871</name>
</gene>
<feature type="chain" id="PRO_5026745219" evidence="1">
    <location>
        <begin position="17"/>
        <end position="122"/>
    </location>
</feature>
<dbReference type="PANTHER" id="PTHR11257">
    <property type="entry name" value="CHEMOSENSORY PROTEIN-RELATED"/>
    <property type="match status" value="1"/>
</dbReference>
<dbReference type="RefSeq" id="XP_015520587.1">
    <property type="nucleotide sequence ID" value="XM_015665101.2"/>
</dbReference>
<dbReference type="Proteomes" id="UP000829291">
    <property type="component" value="Chromosome 1"/>
</dbReference>
<evidence type="ECO:0000313" key="2">
    <source>
        <dbReference type="Proteomes" id="UP000829291"/>
    </source>
</evidence>
<dbReference type="InParanoid" id="A0A6J0C226"/>